<name>A0A499V695_STRAX</name>
<accession>A0A499V695</accession>
<sequence length="117" mass="12574">MCQSMPTHAQQDVEPGAVAEADGAEIEVHAADRMVESFAQSPLQDRFGVDVDVAVRHDNLPVAGRMYLDLQPRAGGSVIHAPDSWESSCSDMAAAPEASSRLRVQTHPLVSHPSRDT</sequence>
<dbReference type="AlphaFoldDB" id="A0A499V695"/>
<dbReference type="EMBL" id="AP019621">
    <property type="protein sequence ID" value="BBJ49814.1"/>
    <property type="molecule type" value="Genomic_DNA"/>
</dbReference>
<evidence type="ECO:0000313" key="2">
    <source>
        <dbReference type="EMBL" id="BBJ49814.1"/>
    </source>
</evidence>
<organism evidence="2">
    <name type="scientific">Streptomyces avermitilis</name>
    <dbReference type="NCBI Taxonomy" id="33903"/>
    <lineage>
        <taxon>Bacteria</taxon>
        <taxon>Bacillati</taxon>
        <taxon>Actinomycetota</taxon>
        <taxon>Actinomycetes</taxon>
        <taxon>Kitasatosporales</taxon>
        <taxon>Streptomycetaceae</taxon>
        <taxon>Streptomyces</taxon>
    </lineage>
</organism>
<protein>
    <submittedName>
        <fullName evidence="2">Uncharacterized protein</fullName>
    </submittedName>
</protein>
<gene>
    <name evidence="2" type="ORF">SAVMC3_24430</name>
</gene>
<reference evidence="2" key="1">
    <citation type="submission" date="2019-04" db="EMBL/GenBank/DDBJ databases">
        <title>Draft genome sequences of Streptomyces avermitilis MC3.</title>
        <authorList>
            <person name="Komaki H."/>
            <person name="Tamura T."/>
            <person name="Hosoyama A."/>
        </authorList>
    </citation>
    <scope>NUCLEOTIDE SEQUENCE</scope>
    <source>
        <strain evidence="2">MC3</strain>
    </source>
</reference>
<evidence type="ECO:0000256" key="1">
    <source>
        <dbReference type="SAM" id="MobiDB-lite"/>
    </source>
</evidence>
<proteinExistence type="predicted"/>
<feature type="region of interest" description="Disordered" evidence="1">
    <location>
        <begin position="96"/>
        <end position="117"/>
    </location>
</feature>